<evidence type="ECO:0000256" key="1">
    <source>
        <dbReference type="SAM" id="Phobius"/>
    </source>
</evidence>
<organism evidence="2 3">
    <name type="scientific">Allokutzneria multivorans</name>
    <dbReference type="NCBI Taxonomy" id="1142134"/>
    <lineage>
        <taxon>Bacteria</taxon>
        <taxon>Bacillati</taxon>
        <taxon>Actinomycetota</taxon>
        <taxon>Actinomycetes</taxon>
        <taxon>Pseudonocardiales</taxon>
        <taxon>Pseudonocardiaceae</taxon>
        <taxon>Allokutzneria</taxon>
    </lineage>
</organism>
<dbReference type="RefSeq" id="WP_344879344.1">
    <property type="nucleotide sequence ID" value="NZ_BAABAL010000018.1"/>
</dbReference>
<feature type="transmembrane region" description="Helical" evidence="1">
    <location>
        <begin position="6"/>
        <end position="29"/>
    </location>
</feature>
<sequence length="167" mass="19202">MSSGQVPLWVPIVVGLLGLFGALGAQLVGGWREDRRWRREVEREDRRWEREREARRYEARAQAYTDLVSAVESFDWVLYQARKSPSAEVMAELRVVSTQARNSLGGVNVHAPEAIRSLLRESLIRRSDLAKQLLEGENGPAQDLLWKEGQREYQALRSRMREDLGLD</sequence>
<reference evidence="3" key="1">
    <citation type="journal article" date="2019" name="Int. J. Syst. Evol. Microbiol.">
        <title>The Global Catalogue of Microorganisms (GCM) 10K type strain sequencing project: providing services to taxonomists for standard genome sequencing and annotation.</title>
        <authorList>
            <consortium name="The Broad Institute Genomics Platform"/>
            <consortium name="The Broad Institute Genome Sequencing Center for Infectious Disease"/>
            <person name="Wu L."/>
            <person name="Ma J."/>
        </authorList>
    </citation>
    <scope>NUCLEOTIDE SEQUENCE [LARGE SCALE GENOMIC DNA]</scope>
    <source>
        <strain evidence="3">JCM 17342</strain>
    </source>
</reference>
<dbReference type="Proteomes" id="UP001501747">
    <property type="component" value="Unassembled WGS sequence"/>
</dbReference>
<protein>
    <recommendedName>
        <fullName evidence="4">Secreted protein</fullName>
    </recommendedName>
</protein>
<evidence type="ECO:0000313" key="2">
    <source>
        <dbReference type="EMBL" id="GAA4020376.1"/>
    </source>
</evidence>
<keyword evidence="3" id="KW-1185">Reference proteome</keyword>
<proteinExistence type="predicted"/>
<comment type="caution">
    <text evidence="2">The sequence shown here is derived from an EMBL/GenBank/DDBJ whole genome shotgun (WGS) entry which is preliminary data.</text>
</comment>
<evidence type="ECO:0000313" key="3">
    <source>
        <dbReference type="Proteomes" id="UP001501747"/>
    </source>
</evidence>
<keyword evidence="1" id="KW-1133">Transmembrane helix</keyword>
<evidence type="ECO:0008006" key="4">
    <source>
        <dbReference type="Google" id="ProtNLM"/>
    </source>
</evidence>
<keyword evidence="1" id="KW-0812">Transmembrane</keyword>
<accession>A0ABP7T333</accession>
<keyword evidence="1" id="KW-0472">Membrane</keyword>
<dbReference type="EMBL" id="BAABAL010000018">
    <property type="protein sequence ID" value="GAA4020376.1"/>
    <property type="molecule type" value="Genomic_DNA"/>
</dbReference>
<gene>
    <name evidence="2" type="ORF">GCM10022247_50460</name>
</gene>
<name>A0ABP7T333_9PSEU</name>